<proteinExistence type="predicted"/>
<organism evidence="2 3">
    <name type="scientific">Araneus ventricosus</name>
    <name type="common">Orbweaver spider</name>
    <name type="synonym">Epeira ventricosa</name>
    <dbReference type="NCBI Taxonomy" id="182803"/>
    <lineage>
        <taxon>Eukaryota</taxon>
        <taxon>Metazoa</taxon>
        <taxon>Ecdysozoa</taxon>
        <taxon>Arthropoda</taxon>
        <taxon>Chelicerata</taxon>
        <taxon>Arachnida</taxon>
        <taxon>Araneae</taxon>
        <taxon>Araneomorphae</taxon>
        <taxon>Entelegynae</taxon>
        <taxon>Araneoidea</taxon>
        <taxon>Araneidae</taxon>
        <taxon>Araneus</taxon>
    </lineage>
</organism>
<dbReference type="AlphaFoldDB" id="A0A4Y2FMC1"/>
<evidence type="ECO:0000256" key="1">
    <source>
        <dbReference type="SAM" id="MobiDB-lite"/>
    </source>
</evidence>
<reference evidence="2 3" key="1">
    <citation type="journal article" date="2019" name="Sci. Rep.">
        <title>Orb-weaving spider Araneus ventricosus genome elucidates the spidroin gene catalogue.</title>
        <authorList>
            <person name="Kono N."/>
            <person name="Nakamura H."/>
            <person name="Ohtoshi R."/>
            <person name="Moran D.A.P."/>
            <person name="Shinohara A."/>
            <person name="Yoshida Y."/>
            <person name="Fujiwara M."/>
            <person name="Mori M."/>
            <person name="Tomita M."/>
            <person name="Arakawa K."/>
        </authorList>
    </citation>
    <scope>NUCLEOTIDE SEQUENCE [LARGE SCALE GENOMIC DNA]</scope>
</reference>
<feature type="region of interest" description="Disordered" evidence="1">
    <location>
        <begin position="1"/>
        <end position="29"/>
    </location>
</feature>
<comment type="caution">
    <text evidence="2">The sequence shown here is derived from an EMBL/GenBank/DDBJ whole genome shotgun (WGS) entry which is preliminary data.</text>
</comment>
<protein>
    <submittedName>
        <fullName evidence="2">Uncharacterized protein</fullName>
    </submittedName>
</protein>
<dbReference type="EMBL" id="BGPR01000971">
    <property type="protein sequence ID" value="GBM41706.1"/>
    <property type="molecule type" value="Genomic_DNA"/>
</dbReference>
<name>A0A4Y2FMC1_ARAVE</name>
<evidence type="ECO:0000313" key="2">
    <source>
        <dbReference type="EMBL" id="GBM41706.1"/>
    </source>
</evidence>
<dbReference type="OrthoDB" id="415822at2759"/>
<accession>A0A4Y2FMC1</accession>
<dbReference type="Proteomes" id="UP000499080">
    <property type="component" value="Unassembled WGS sequence"/>
</dbReference>
<keyword evidence="3" id="KW-1185">Reference proteome</keyword>
<sequence length="95" mass="11272">MVSLLSRDSLPHSKGKNRELNKPGWNNECHQAQNNLRKARGRFRRYPATATDFRRIEWYNRRTSWKSFASSITPCISSRELWHKVKKTFGTRCMS</sequence>
<gene>
    <name evidence="2" type="ORF">AVEN_173111_1</name>
</gene>
<evidence type="ECO:0000313" key="3">
    <source>
        <dbReference type="Proteomes" id="UP000499080"/>
    </source>
</evidence>